<keyword evidence="1 4" id="KW-0560">Oxidoreductase</keyword>
<dbReference type="InterPro" id="IPR036509">
    <property type="entry name" value="Met_Sox_Rdtase_MsrA_sf"/>
</dbReference>
<evidence type="ECO:0000256" key="4">
    <source>
        <dbReference type="HAMAP-Rule" id="MF_01401"/>
    </source>
</evidence>
<dbReference type="EMBL" id="JAFLNF010000006">
    <property type="protein sequence ID" value="MBO0346454.1"/>
    <property type="molecule type" value="Genomic_DNA"/>
</dbReference>
<gene>
    <name evidence="4 7" type="primary">msrA</name>
    <name evidence="7" type="ORF">J0X15_14570</name>
</gene>
<evidence type="ECO:0000313" key="7">
    <source>
        <dbReference type="EMBL" id="MBO0346454.1"/>
    </source>
</evidence>
<comment type="catalytic activity">
    <reaction evidence="3 4">
        <text>[thioredoxin]-disulfide + L-methionine + H2O = L-methionine (S)-S-oxide + [thioredoxin]-dithiol</text>
        <dbReference type="Rhea" id="RHEA:19993"/>
        <dbReference type="Rhea" id="RHEA-COMP:10698"/>
        <dbReference type="Rhea" id="RHEA-COMP:10700"/>
        <dbReference type="ChEBI" id="CHEBI:15377"/>
        <dbReference type="ChEBI" id="CHEBI:29950"/>
        <dbReference type="ChEBI" id="CHEBI:50058"/>
        <dbReference type="ChEBI" id="CHEBI:57844"/>
        <dbReference type="ChEBI" id="CHEBI:58772"/>
        <dbReference type="EC" id="1.8.4.11"/>
    </reaction>
</comment>
<evidence type="ECO:0000313" key="8">
    <source>
        <dbReference type="Proteomes" id="UP000664779"/>
    </source>
</evidence>
<evidence type="ECO:0000256" key="2">
    <source>
        <dbReference type="ARBA" id="ARBA00047806"/>
    </source>
</evidence>
<evidence type="ECO:0000256" key="1">
    <source>
        <dbReference type="ARBA" id="ARBA00023002"/>
    </source>
</evidence>
<feature type="domain" description="Peptide methionine sulphoxide reductase MsrA" evidence="6">
    <location>
        <begin position="26"/>
        <end position="169"/>
    </location>
</feature>
<dbReference type="AlphaFoldDB" id="A0A939EPT4"/>
<dbReference type="NCBIfam" id="TIGR00401">
    <property type="entry name" value="msrA"/>
    <property type="match status" value="1"/>
</dbReference>
<evidence type="ECO:0000259" key="6">
    <source>
        <dbReference type="Pfam" id="PF01625"/>
    </source>
</evidence>
<dbReference type="GO" id="GO:0008113">
    <property type="term" value="F:peptide-methionine (S)-S-oxide reductase activity"/>
    <property type="evidence" value="ECO:0007669"/>
    <property type="project" value="UniProtKB-UniRule"/>
</dbReference>
<protein>
    <recommendedName>
        <fullName evidence="4">Peptide methionine sulfoxide reductase MsrA</fullName>
        <shortName evidence="4">Protein-methionine-S-oxide reductase</shortName>
        <ecNumber evidence="4">1.8.4.11</ecNumber>
    </recommendedName>
    <alternativeName>
        <fullName evidence="4">Peptide-methionine (S)-S-oxide reductase</fullName>
        <shortName evidence="4">Peptide Met(O) reductase</shortName>
    </alternativeName>
</protein>
<dbReference type="EC" id="1.8.4.11" evidence="4"/>
<reference evidence="7" key="1">
    <citation type="submission" date="2021-03" db="EMBL/GenBank/DDBJ databases">
        <title>Roseibium sp. CAU 1637 isolated from Incheon.</title>
        <authorList>
            <person name="Kim W."/>
        </authorList>
    </citation>
    <scope>NUCLEOTIDE SEQUENCE</scope>
    <source>
        <strain evidence="7">CAU 1637</strain>
    </source>
</reference>
<dbReference type="PANTHER" id="PTHR43774:SF1">
    <property type="entry name" value="PEPTIDE METHIONINE SULFOXIDE REDUCTASE MSRA 2"/>
    <property type="match status" value="1"/>
</dbReference>
<dbReference type="Pfam" id="PF01625">
    <property type="entry name" value="PMSR"/>
    <property type="match status" value="1"/>
</dbReference>
<evidence type="ECO:0000256" key="5">
    <source>
        <dbReference type="SAM" id="SignalP"/>
    </source>
</evidence>
<name>A0A939EPT4_9HYPH</name>
<dbReference type="InterPro" id="IPR002569">
    <property type="entry name" value="Met_Sox_Rdtase_MsrA_dom"/>
</dbReference>
<dbReference type="RefSeq" id="WP_206942229.1">
    <property type="nucleotide sequence ID" value="NZ_JAFLNF010000006.1"/>
</dbReference>
<organism evidence="7 8">
    <name type="scientific">Roseibium limicola</name>
    <dbReference type="NCBI Taxonomy" id="2816037"/>
    <lineage>
        <taxon>Bacteria</taxon>
        <taxon>Pseudomonadati</taxon>
        <taxon>Pseudomonadota</taxon>
        <taxon>Alphaproteobacteria</taxon>
        <taxon>Hyphomicrobiales</taxon>
        <taxon>Stappiaceae</taxon>
        <taxon>Roseibium</taxon>
    </lineage>
</organism>
<dbReference type="HAMAP" id="MF_01401">
    <property type="entry name" value="MsrA"/>
    <property type="match status" value="1"/>
</dbReference>
<feature type="signal peptide" evidence="5">
    <location>
        <begin position="1"/>
        <end position="24"/>
    </location>
</feature>
<dbReference type="Proteomes" id="UP000664779">
    <property type="component" value="Unassembled WGS sequence"/>
</dbReference>
<evidence type="ECO:0000256" key="3">
    <source>
        <dbReference type="ARBA" id="ARBA00048782"/>
    </source>
</evidence>
<dbReference type="Gene3D" id="3.30.1060.10">
    <property type="entry name" value="Peptide methionine sulphoxide reductase MsrA"/>
    <property type="match status" value="1"/>
</dbReference>
<keyword evidence="8" id="KW-1185">Reference proteome</keyword>
<dbReference type="PANTHER" id="PTHR43774">
    <property type="entry name" value="PEPTIDE METHIONINE SULFOXIDE REDUCTASE"/>
    <property type="match status" value="1"/>
</dbReference>
<dbReference type="SUPFAM" id="SSF55068">
    <property type="entry name" value="Peptide methionine sulfoxide reductase"/>
    <property type="match status" value="1"/>
</dbReference>
<proteinExistence type="inferred from homology"/>
<sequence>MLKHVVATALLLTSSLAVTPAAQAETAILAGGCFWCVESDLETVAGVRDVVSGYAGGMSQNPTYKTYEDGGHREVVQVDFDEGKLSYRQLVDIFLRTIDVTDAKGQFCDRGHAYSSAIYPLTDAQANTARAAVADAEKVLGDKIITPVEGSVLFWPAEAYHQGYYKSDARTLTRFGYVTRATAYKGYRKACGRDERVKKVWGEEAFKGVAKHGS</sequence>
<feature type="chain" id="PRO_5037483060" description="Peptide methionine sulfoxide reductase MsrA" evidence="5">
    <location>
        <begin position="25"/>
        <end position="214"/>
    </location>
</feature>
<comment type="caution">
    <text evidence="7">The sequence shown here is derived from an EMBL/GenBank/DDBJ whole genome shotgun (WGS) entry which is preliminary data.</text>
</comment>
<comment type="similarity">
    <text evidence="4">Belongs to the MsrA Met sulfoxide reductase family.</text>
</comment>
<comment type="catalytic activity">
    <reaction evidence="2 4">
        <text>L-methionyl-[protein] + [thioredoxin]-disulfide + H2O = L-methionyl-(S)-S-oxide-[protein] + [thioredoxin]-dithiol</text>
        <dbReference type="Rhea" id="RHEA:14217"/>
        <dbReference type="Rhea" id="RHEA-COMP:10698"/>
        <dbReference type="Rhea" id="RHEA-COMP:10700"/>
        <dbReference type="Rhea" id="RHEA-COMP:12313"/>
        <dbReference type="Rhea" id="RHEA-COMP:12315"/>
        <dbReference type="ChEBI" id="CHEBI:15377"/>
        <dbReference type="ChEBI" id="CHEBI:16044"/>
        <dbReference type="ChEBI" id="CHEBI:29950"/>
        <dbReference type="ChEBI" id="CHEBI:44120"/>
        <dbReference type="ChEBI" id="CHEBI:50058"/>
        <dbReference type="EC" id="1.8.4.11"/>
    </reaction>
</comment>
<feature type="active site" evidence="4">
    <location>
        <position position="33"/>
    </location>
</feature>
<comment type="function">
    <text evidence="4">Has an important function as a repair enzyme for proteins that have been inactivated by oxidation. Catalyzes the reversible oxidation-reduction of methionine sulfoxide in proteins to methionine.</text>
</comment>
<keyword evidence="5" id="KW-0732">Signal</keyword>
<accession>A0A939EPT4</accession>